<dbReference type="Gene3D" id="2.40.30.170">
    <property type="match status" value="1"/>
</dbReference>
<comment type="similarity">
    <text evidence="1">Belongs to the membrane fusion protein (MFP) (TC 8.A.1) family.</text>
</comment>
<dbReference type="Proteomes" id="UP000271125">
    <property type="component" value="Unassembled WGS sequence"/>
</dbReference>
<feature type="domain" description="Multidrug resistance protein MdtA-like barrel-sandwich hybrid" evidence="2">
    <location>
        <begin position="62"/>
        <end position="133"/>
    </location>
</feature>
<dbReference type="InterPro" id="IPR006143">
    <property type="entry name" value="RND_pump_MFP"/>
</dbReference>
<comment type="caution">
    <text evidence="4">The sequence shown here is derived from an EMBL/GenBank/DDBJ whole genome shotgun (WGS) entry which is preliminary data.</text>
</comment>
<dbReference type="FunFam" id="2.40.30.170:FF:000010">
    <property type="entry name" value="Efflux RND transporter periplasmic adaptor subunit"/>
    <property type="match status" value="1"/>
</dbReference>
<feature type="domain" description="CusB-like beta-barrel" evidence="3">
    <location>
        <begin position="144"/>
        <end position="215"/>
    </location>
</feature>
<protein>
    <recommendedName>
        <fullName evidence="6">RND efflux pump membrane fusion protein barrel-sandwich domain-containing protein</fullName>
    </recommendedName>
</protein>
<proteinExistence type="inferred from homology"/>
<dbReference type="Pfam" id="PF25917">
    <property type="entry name" value="BSH_RND"/>
    <property type="match status" value="1"/>
</dbReference>
<dbReference type="SUPFAM" id="SSF111369">
    <property type="entry name" value="HlyD-like secretion proteins"/>
    <property type="match status" value="1"/>
</dbReference>
<dbReference type="EMBL" id="QNBD01000091">
    <property type="protein sequence ID" value="RKX71412.1"/>
    <property type="molecule type" value="Genomic_DNA"/>
</dbReference>
<dbReference type="NCBIfam" id="TIGR01730">
    <property type="entry name" value="RND_mfp"/>
    <property type="match status" value="1"/>
</dbReference>
<dbReference type="Gene3D" id="2.40.50.100">
    <property type="match status" value="1"/>
</dbReference>
<evidence type="ECO:0000313" key="4">
    <source>
        <dbReference type="EMBL" id="RKX71412.1"/>
    </source>
</evidence>
<gene>
    <name evidence="4" type="ORF">DRP43_02495</name>
</gene>
<dbReference type="AlphaFoldDB" id="A0A660SLM9"/>
<dbReference type="InterPro" id="IPR058792">
    <property type="entry name" value="Beta-barrel_RND_2"/>
</dbReference>
<reference evidence="4 5" key="1">
    <citation type="submission" date="2018-06" db="EMBL/GenBank/DDBJ databases">
        <title>Extensive metabolic versatility and redundancy in microbially diverse, dynamic hydrothermal sediments.</title>
        <authorList>
            <person name="Dombrowski N."/>
            <person name="Teske A."/>
            <person name="Baker B.J."/>
        </authorList>
    </citation>
    <scope>NUCLEOTIDE SEQUENCE [LARGE SCALE GENOMIC DNA]</scope>
    <source>
        <strain evidence="4">B10_G13</strain>
    </source>
</reference>
<accession>A0A660SLM9</accession>
<dbReference type="Pfam" id="PF25954">
    <property type="entry name" value="Beta-barrel_RND_2"/>
    <property type="match status" value="1"/>
</dbReference>
<sequence>MKKFWILLALVIIILIVIRFVYIRNRKISIEEPIKTFVETTIVSDTNYDVTIDYYGNIKGFNQASIFPDVPGKFIKYLVREGSYVKKGQAIAKIDRAIVGLEFKPAIVKSSISGTIGNLSLSKGEVVIPNRPIATVASLSKVKIIVSVPDKDLLKIKSGSKAYVKSDVYPDKTFNGYVSKVASMVNPVTSTGFVEITVNNINKQLRPGFIVNTSIKIGEYDNIFVIESDVVKTTDKGNFVFILNGSTVRMIAIDILYSGKGVAVIRGLNEGDKLITKGVETISDKEKVEEIGGQ</sequence>
<evidence type="ECO:0000313" key="5">
    <source>
        <dbReference type="Proteomes" id="UP000271125"/>
    </source>
</evidence>
<evidence type="ECO:0000259" key="3">
    <source>
        <dbReference type="Pfam" id="PF25954"/>
    </source>
</evidence>
<evidence type="ECO:0000256" key="1">
    <source>
        <dbReference type="ARBA" id="ARBA00009477"/>
    </source>
</evidence>
<name>A0A660SLM9_UNCT6</name>
<dbReference type="Gene3D" id="2.40.420.20">
    <property type="match status" value="1"/>
</dbReference>
<evidence type="ECO:0000259" key="2">
    <source>
        <dbReference type="Pfam" id="PF25917"/>
    </source>
</evidence>
<dbReference type="PANTHER" id="PTHR30469">
    <property type="entry name" value="MULTIDRUG RESISTANCE PROTEIN MDTA"/>
    <property type="match status" value="1"/>
</dbReference>
<dbReference type="GO" id="GO:1990281">
    <property type="term" value="C:efflux pump complex"/>
    <property type="evidence" value="ECO:0007669"/>
    <property type="project" value="TreeGrafter"/>
</dbReference>
<organism evidence="4 5">
    <name type="scientific">candidate division TA06 bacterium</name>
    <dbReference type="NCBI Taxonomy" id="2250710"/>
    <lineage>
        <taxon>Bacteria</taxon>
        <taxon>Bacteria division TA06</taxon>
    </lineage>
</organism>
<evidence type="ECO:0008006" key="6">
    <source>
        <dbReference type="Google" id="ProtNLM"/>
    </source>
</evidence>
<dbReference type="GO" id="GO:0015562">
    <property type="term" value="F:efflux transmembrane transporter activity"/>
    <property type="evidence" value="ECO:0007669"/>
    <property type="project" value="TreeGrafter"/>
</dbReference>
<dbReference type="InterPro" id="IPR058625">
    <property type="entry name" value="MdtA-like_BSH"/>
</dbReference>